<keyword evidence="5" id="KW-0804">Transcription</keyword>
<proteinExistence type="predicted"/>
<feature type="domain" description="Zn(2)-C6 fungal-type" evidence="8">
    <location>
        <begin position="13"/>
        <end position="41"/>
    </location>
</feature>
<dbReference type="InterPro" id="IPR036864">
    <property type="entry name" value="Zn2-C6_fun-type_DNA-bd_sf"/>
</dbReference>
<feature type="region of interest" description="Disordered" evidence="7">
    <location>
        <begin position="669"/>
        <end position="701"/>
    </location>
</feature>
<dbReference type="SUPFAM" id="SSF57701">
    <property type="entry name" value="Zn2/Cys6 DNA-binding domain"/>
    <property type="match status" value="2"/>
</dbReference>
<dbReference type="PROSITE" id="PS50048">
    <property type="entry name" value="ZN2_CY6_FUNGAL_2"/>
    <property type="match status" value="2"/>
</dbReference>
<dbReference type="PANTHER" id="PTHR47338">
    <property type="entry name" value="ZN(II)2CYS6 TRANSCRIPTION FACTOR (EUROFUNG)-RELATED"/>
    <property type="match status" value="1"/>
</dbReference>
<dbReference type="PANTHER" id="PTHR47338:SF7">
    <property type="entry name" value="ZN(II)2CYS6 TRANSCRIPTION FACTOR (EUROFUNG)"/>
    <property type="match status" value="1"/>
</dbReference>
<dbReference type="PROSITE" id="PS00463">
    <property type="entry name" value="ZN2_CY6_FUNGAL_1"/>
    <property type="match status" value="2"/>
</dbReference>
<name>A0ABR4FL91_9EURO</name>
<keyword evidence="4" id="KW-0238">DNA-binding</keyword>
<evidence type="ECO:0000256" key="3">
    <source>
        <dbReference type="ARBA" id="ARBA00023015"/>
    </source>
</evidence>
<evidence type="ECO:0000256" key="1">
    <source>
        <dbReference type="ARBA" id="ARBA00004123"/>
    </source>
</evidence>
<feature type="domain" description="Zn(2)-C6 fungal-type" evidence="8">
    <location>
        <begin position="76"/>
        <end position="106"/>
    </location>
</feature>
<dbReference type="Gene3D" id="4.10.240.10">
    <property type="entry name" value="Zn(2)-C6 fungal-type DNA-binding domain"/>
    <property type="match status" value="2"/>
</dbReference>
<reference evidence="9 10" key="1">
    <citation type="submission" date="2024-07" db="EMBL/GenBank/DDBJ databases">
        <title>Section-level genome sequencing and comparative genomics of Aspergillus sections Usti and Cavernicolus.</title>
        <authorList>
            <consortium name="Lawrence Berkeley National Laboratory"/>
            <person name="Nybo J.L."/>
            <person name="Vesth T.C."/>
            <person name="Theobald S."/>
            <person name="Frisvad J.C."/>
            <person name="Larsen T.O."/>
            <person name="Kjaerboelling I."/>
            <person name="Rothschild-Mancinelli K."/>
            <person name="Lyhne E.K."/>
            <person name="Kogle M.E."/>
            <person name="Barry K."/>
            <person name="Clum A."/>
            <person name="Na H."/>
            <person name="Ledsgaard L."/>
            <person name="Lin J."/>
            <person name="Lipzen A."/>
            <person name="Kuo A."/>
            <person name="Riley R."/>
            <person name="Mondo S."/>
            <person name="Labutti K."/>
            <person name="Haridas S."/>
            <person name="Pangalinan J."/>
            <person name="Salamov A.A."/>
            <person name="Simmons B.A."/>
            <person name="Magnuson J.K."/>
            <person name="Chen J."/>
            <person name="Drula E."/>
            <person name="Henrissat B."/>
            <person name="Wiebenga A."/>
            <person name="Lubbers R.J."/>
            <person name="Gomes A.C."/>
            <person name="Makela M.R."/>
            <person name="Stajich J."/>
            <person name="Grigoriev I.V."/>
            <person name="Mortensen U.H."/>
            <person name="De Vries R.P."/>
            <person name="Baker S.E."/>
            <person name="Andersen M.R."/>
        </authorList>
    </citation>
    <scope>NUCLEOTIDE SEQUENCE [LARGE SCALE GENOMIC DNA]</scope>
    <source>
        <strain evidence="9 10">CBS 209.92</strain>
    </source>
</reference>
<dbReference type="Pfam" id="PF00172">
    <property type="entry name" value="Zn_clus"/>
    <property type="match status" value="2"/>
</dbReference>
<comment type="caution">
    <text evidence="9">The sequence shown here is derived from an EMBL/GenBank/DDBJ whole genome shotgun (WGS) entry which is preliminary data.</text>
</comment>
<evidence type="ECO:0000313" key="10">
    <source>
        <dbReference type="Proteomes" id="UP001610563"/>
    </source>
</evidence>
<dbReference type="Proteomes" id="UP001610563">
    <property type="component" value="Unassembled WGS sequence"/>
</dbReference>
<keyword evidence="10" id="KW-1185">Reference proteome</keyword>
<dbReference type="InterPro" id="IPR001138">
    <property type="entry name" value="Zn2Cys6_DnaBD"/>
</dbReference>
<keyword evidence="6" id="KW-0539">Nucleus</keyword>
<evidence type="ECO:0000256" key="5">
    <source>
        <dbReference type="ARBA" id="ARBA00023163"/>
    </source>
</evidence>
<evidence type="ECO:0000256" key="4">
    <source>
        <dbReference type="ARBA" id="ARBA00023125"/>
    </source>
</evidence>
<organism evidence="9 10">
    <name type="scientific">Aspergillus keveii</name>
    <dbReference type="NCBI Taxonomy" id="714993"/>
    <lineage>
        <taxon>Eukaryota</taxon>
        <taxon>Fungi</taxon>
        <taxon>Dikarya</taxon>
        <taxon>Ascomycota</taxon>
        <taxon>Pezizomycotina</taxon>
        <taxon>Eurotiomycetes</taxon>
        <taxon>Eurotiomycetidae</taxon>
        <taxon>Eurotiales</taxon>
        <taxon>Aspergillaceae</taxon>
        <taxon>Aspergillus</taxon>
        <taxon>Aspergillus subgen. Nidulantes</taxon>
    </lineage>
</organism>
<dbReference type="SMART" id="SM00066">
    <property type="entry name" value="GAL4"/>
    <property type="match status" value="2"/>
</dbReference>
<accession>A0ABR4FL91</accession>
<gene>
    <name evidence="9" type="ORF">BJX66DRAFT_344421</name>
</gene>
<evidence type="ECO:0000313" key="9">
    <source>
        <dbReference type="EMBL" id="KAL2784031.1"/>
    </source>
</evidence>
<feature type="compositionally biased region" description="Polar residues" evidence="7">
    <location>
        <begin position="636"/>
        <end position="647"/>
    </location>
</feature>
<dbReference type="EMBL" id="JBFTWV010000198">
    <property type="protein sequence ID" value="KAL2784031.1"/>
    <property type="molecule type" value="Genomic_DNA"/>
</dbReference>
<evidence type="ECO:0000256" key="6">
    <source>
        <dbReference type="ARBA" id="ARBA00023242"/>
    </source>
</evidence>
<protein>
    <recommendedName>
        <fullName evidence="8">Zn(2)-C6 fungal-type domain-containing protein</fullName>
    </recommendedName>
</protein>
<evidence type="ECO:0000256" key="2">
    <source>
        <dbReference type="ARBA" id="ARBA00022723"/>
    </source>
</evidence>
<dbReference type="Pfam" id="PF04082">
    <property type="entry name" value="Fungal_trans"/>
    <property type="match status" value="1"/>
</dbReference>
<evidence type="ECO:0000259" key="8">
    <source>
        <dbReference type="PROSITE" id="PS50048"/>
    </source>
</evidence>
<dbReference type="CDD" id="cd00067">
    <property type="entry name" value="GAL4"/>
    <property type="match status" value="2"/>
</dbReference>
<keyword evidence="2" id="KW-0479">Metal-binding</keyword>
<comment type="subcellular location">
    <subcellularLocation>
        <location evidence="1">Nucleus</location>
    </subcellularLocation>
</comment>
<dbReference type="InterPro" id="IPR050815">
    <property type="entry name" value="TF_fung"/>
</dbReference>
<keyword evidence="3" id="KW-0805">Transcription regulation</keyword>
<evidence type="ECO:0000256" key="7">
    <source>
        <dbReference type="SAM" id="MobiDB-lite"/>
    </source>
</evidence>
<dbReference type="InterPro" id="IPR007219">
    <property type="entry name" value="XnlR_reg_dom"/>
</dbReference>
<dbReference type="PRINTS" id="PR00755">
    <property type="entry name" value="AFLATOXINBRP"/>
</dbReference>
<dbReference type="CDD" id="cd12148">
    <property type="entry name" value="fungal_TF_MHR"/>
    <property type="match status" value="1"/>
</dbReference>
<feature type="region of interest" description="Disordered" evidence="7">
    <location>
        <begin position="631"/>
        <end position="655"/>
    </location>
</feature>
<sequence length="750" mass="83846">MEVASRSPSAASGCIVCRSRKVRCDKKQPLCRNCARLGVPCPGYSTDDRALSRKEIVTSTEKIFRAAGKQRRRMGACEACRASKEQCTRAKPSCQRCLLRGIPCVYHAVEKKPARPLGQGGRSSYPAGGVLAVAGYQVDLPELCSNTLPVGETLRSLVITYFDRIQSRGHTGVVHKPSFMQALDRGTVHNDFGEPTLHIICALGARFSFMESTQPQRRGAADSPIPGQNWAEKARQDVLLTAHVPTMQDLVAMILVCEYALRTHQHALLFTLSGCLFRAICLLGLDDPDQPIAHTQTEVLRQETANRIVWASYHIDSLIAPAIDKHSSWRDDYPHIPLPRSNQDFLALNPGPAVALGLLDTLSDLSSTKTLDLPALITVMFRLRRTVLRIIRTTPDEATPIWSETSPFRRALLQLDTFYSNIPDRLRLTDLNMYMYKDQHTLGAVFLLHLLFHAAVFDLTRISLAGFSFPLATAFRGAPFTFLQEYQRRCFLHAHEISNMVHKVEPYKAMIADQPMWAGALFESAKIQLVYAATVQTNAQTHQLVRQNLRAHLHLLDFLHTGKGEQSPCIRVILSLCTLFGLEDIAREFHGTHLDPDESTYVTGSSDMHHLTNFAFFRLARAEIQARQVNLDRAASPSSGYSQSATQRPPFDPGYGAPHMVELGRCLSQTNDQGSDRESQSMSHVQELQPPAPGSELSIENQPSVEDYIRTAESMCDYLAWDSMESWQSWEWPPWETIDPSGLPSRQSNQ</sequence>